<feature type="transmembrane region" description="Helical" evidence="8">
    <location>
        <begin position="102"/>
        <end position="120"/>
    </location>
</feature>
<evidence type="ECO:0000256" key="8">
    <source>
        <dbReference type="SAM" id="Phobius"/>
    </source>
</evidence>
<keyword evidence="4 8" id="KW-0812">Transmembrane</keyword>
<feature type="transmembrane region" description="Helical" evidence="8">
    <location>
        <begin position="230"/>
        <end position="249"/>
    </location>
</feature>
<comment type="subcellular location">
    <subcellularLocation>
        <location evidence="1">Cell membrane</location>
        <topology evidence="1">Multi-pass membrane protein</topology>
    </subcellularLocation>
</comment>
<dbReference type="Proteomes" id="UP001446205">
    <property type="component" value="Unassembled WGS sequence"/>
</dbReference>
<keyword evidence="10" id="KW-1185">Reference proteome</keyword>
<gene>
    <name evidence="9" type="ORF">WOB96_05400</name>
</gene>
<feature type="transmembrane region" description="Helical" evidence="8">
    <location>
        <begin position="126"/>
        <end position="148"/>
    </location>
</feature>
<evidence type="ECO:0000256" key="1">
    <source>
        <dbReference type="ARBA" id="ARBA00004651"/>
    </source>
</evidence>
<accession>A0ABU9D6M0</accession>
<comment type="similarity">
    <text evidence="2">Belongs to the ZIP transporter (TC 2.A.5) family.</text>
</comment>
<evidence type="ECO:0000256" key="7">
    <source>
        <dbReference type="ARBA" id="ARBA00023136"/>
    </source>
</evidence>
<keyword evidence="5" id="KW-0862">Zinc</keyword>
<comment type="caution">
    <text evidence="9">The sequence shown here is derived from an EMBL/GenBank/DDBJ whole genome shotgun (WGS) entry which is preliminary data.</text>
</comment>
<evidence type="ECO:0000256" key="5">
    <source>
        <dbReference type="ARBA" id="ARBA00022833"/>
    </source>
</evidence>
<proteinExistence type="inferred from homology"/>
<keyword evidence="6 8" id="KW-1133">Transmembrane helix</keyword>
<feature type="transmembrane region" description="Helical" evidence="8">
    <location>
        <begin position="6"/>
        <end position="27"/>
    </location>
</feature>
<evidence type="ECO:0000256" key="2">
    <source>
        <dbReference type="ARBA" id="ARBA00006939"/>
    </source>
</evidence>
<dbReference type="RefSeq" id="WP_341370262.1">
    <property type="nucleotide sequence ID" value="NZ_JBBPCO010000004.1"/>
</dbReference>
<evidence type="ECO:0000256" key="3">
    <source>
        <dbReference type="ARBA" id="ARBA00022475"/>
    </source>
</evidence>
<feature type="transmembrane region" description="Helical" evidence="8">
    <location>
        <begin position="200"/>
        <end position="218"/>
    </location>
</feature>
<organism evidence="9 10">
    <name type="scientific">Thermithiobacillus plumbiphilus</name>
    <dbReference type="NCBI Taxonomy" id="1729899"/>
    <lineage>
        <taxon>Bacteria</taxon>
        <taxon>Pseudomonadati</taxon>
        <taxon>Pseudomonadota</taxon>
        <taxon>Acidithiobacillia</taxon>
        <taxon>Acidithiobacillales</taxon>
        <taxon>Thermithiobacillaceae</taxon>
        <taxon>Thermithiobacillus</taxon>
    </lineage>
</organism>
<feature type="transmembrane region" description="Helical" evidence="8">
    <location>
        <begin position="72"/>
        <end position="90"/>
    </location>
</feature>
<dbReference type="EMBL" id="JBBPCO010000004">
    <property type="protein sequence ID" value="MEK8089197.1"/>
    <property type="molecule type" value="Genomic_DNA"/>
</dbReference>
<keyword evidence="3" id="KW-1003">Cell membrane</keyword>
<evidence type="ECO:0000313" key="10">
    <source>
        <dbReference type="Proteomes" id="UP001446205"/>
    </source>
</evidence>
<dbReference type="PANTHER" id="PTHR11040:SF211">
    <property type="entry name" value="ZINC TRANSPORTER ZIP11"/>
    <property type="match status" value="1"/>
</dbReference>
<feature type="transmembrane region" description="Helical" evidence="8">
    <location>
        <begin position="169"/>
        <end position="194"/>
    </location>
</feature>
<keyword evidence="7 8" id="KW-0472">Membrane</keyword>
<name>A0ABU9D6M0_9PROT</name>
<reference evidence="9 10" key="1">
    <citation type="submission" date="2024-04" db="EMBL/GenBank/DDBJ databases">
        <authorList>
            <person name="Abashina T."/>
            <person name="Shaikin A."/>
        </authorList>
    </citation>
    <scope>NUCLEOTIDE SEQUENCE [LARGE SCALE GENOMIC DNA]</scope>
    <source>
        <strain evidence="9 10">AAFK</strain>
    </source>
</reference>
<dbReference type="Pfam" id="PF02535">
    <property type="entry name" value="Zip"/>
    <property type="match status" value="1"/>
</dbReference>
<evidence type="ECO:0000256" key="4">
    <source>
        <dbReference type="ARBA" id="ARBA00022692"/>
    </source>
</evidence>
<sequence length="252" mass="26414">MPGPPTATQVAVLLLSLLSLLTTWLGVMLAVRLRENARAIAAGIGFSTGIMLLISLLELIPESIGIMGVPPTLLGCVLGAGLVWTAHLIVPHTHLVKEQGMADRMLVKSAYLVAFGLILHDVPEGFAMANAYIASPQLGVLIAIAIALHNVPEEFAMAVPAVAARSRRFLYGAALLSALAEPLGAILGLVAVGIAPALNAHFMAFAAGAMIFVSLHELVPMARRYRNMRLFAAGMLLSALVYGLLARITGLA</sequence>
<dbReference type="InterPro" id="IPR003689">
    <property type="entry name" value="ZIP"/>
</dbReference>
<dbReference type="PANTHER" id="PTHR11040">
    <property type="entry name" value="ZINC/IRON TRANSPORTER"/>
    <property type="match status" value="1"/>
</dbReference>
<evidence type="ECO:0000313" key="9">
    <source>
        <dbReference type="EMBL" id="MEK8089197.1"/>
    </source>
</evidence>
<feature type="transmembrane region" description="Helical" evidence="8">
    <location>
        <begin position="39"/>
        <end position="60"/>
    </location>
</feature>
<protein>
    <submittedName>
        <fullName evidence="9">ZIP family metal transporter</fullName>
    </submittedName>
</protein>
<evidence type="ECO:0000256" key="6">
    <source>
        <dbReference type="ARBA" id="ARBA00022989"/>
    </source>
</evidence>